<dbReference type="Proteomes" id="UP000663851">
    <property type="component" value="Unassembled WGS sequence"/>
</dbReference>
<protein>
    <submittedName>
        <fullName evidence="2">Uncharacterized protein</fullName>
    </submittedName>
</protein>
<name>A0A820ECM4_9BILA</name>
<proteinExistence type="predicted"/>
<evidence type="ECO:0000256" key="1">
    <source>
        <dbReference type="SAM" id="MobiDB-lite"/>
    </source>
</evidence>
<sequence length="242" mass="28164">MLSFIRKRFPSKDRSNEHLQNMKSHYIHHEYQNDDQLRKSQSTNDINVNSNVKKKKKKKNKKDKERCSSTVDALNVSSNVSPMDNLINRSYSDVDYFPMMPGRLFQSMNRDKKLTSLDSSSDPYLNSSEIMEPTNVNTYRKVSQIKTQTFEISVIDCRQAHQIPNYKDVDYQRTKALRGVTEELTKKKDKVRRVSNPTAPPLITSGIPKSTYQRNLSSTKTANSFHQFCLDWQWGRLGLMTK</sequence>
<comment type="caution">
    <text evidence="2">The sequence shown here is derived from an EMBL/GenBank/DDBJ whole genome shotgun (WGS) entry which is preliminary data.</text>
</comment>
<accession>A0A820ECM4</accession>
<dbReference type="AlphaFoldDB" id="A0A820ECM4"/>
<gene>
    <name evidence="2" type="ORF">HFQ381_LOCUS10168</name>
</gene>
<dbReference type="EMBL" id="CAJOBO010000552">
    <property type="protein sequence ID" value="CAF4246320.1"/>
    <property type="molecule type" value="Genomic_DNA"/>
</dbReference>
<feature type="compositionally biased region" description="Basic residues" evidence="1">
    <location>
        <begin position="52"/>
        <end position="61"/>
    </location>
</feature>
<evidence type="ECO:0000313" key="2">
    <source>
        <dbReference type="EMBL" id="CAF4246320.1"/>
    </source>
</evidence>
<feature type="region of interest" description="Disordered" evidence="1">
    <location>
        <begin position="33"/>
        <end position="69"/>
    </location>
</feature>
<organism evidence="2 3">
    <name type="scientific">Rotaria socialis</name>
    <dbReference type="NCBI Taxonomy" id="392032"/>
    <lineage>
        <taxon>Eukaryota</taxon>
        <taxon>Metazoa</taxon>
        <taxon>Spiralia</taxon>
        <taxon>Gnathifera</taxon>
        <taxon>Rotifera</taxon>
        <taxon>Eurotatoria</taxon>
        <taxon>Bdelloidea</taxon>
        <taxon>Philodinida</taxon>
        <taxon>Philodinidae</taxon>
        <taxon>Rotaria</taxon>
    </lineage>
</organism>
<evidence type="ECO:0000313" key="3">
    <source>
        <dbReference type="Proteomes" id="UP000663851"/>
    </source>
</evidence>
<reference evidence="2" key="1">
    <citation type="submission" date="2021-02" db="EMBL/GenBank/DDBJ databases">
        <authorList>
            <person name="Nowell W R."/>
        </authorList>
    </citation>
    <scope>NUCLEOTIDE SEQUENCE</scope>
</reference>